<dbReference type="Pfam" id="PF00011">
    <property type="entry name" value="HSP20"/>
    <property type="match status" value="1"/>
</dbReference>
<dbReference type="PROSITE" id="PS01031">
    <property type="entry name" value="SHSP"/>
    <property type="match status" value="1"/>
</dbReference>
<feature type="chain" id="PRO_5032519792" evidence="5">
    <location>
        <begin position="27"/>
        <end position="192"/>
    </location>
</feature>
<protein>
    <submittedName>
        <fullName evidence="8">22.0 kDa class IV heat shock protein</fullName>
    </submittedName>
</protein>
<dbReference type="AlphaFoldDB" id="A0A834W1X0"/>
<dbReference type="CDD" id="cd06472">
    <property type="entry name" value="ACD_ScHsp26_like"/>
    <property type="match status" value="1"/>
</dbReference>
<evidence type="ECO:0000256" key="3">
    <source>
        <dbReference type="RuleBase" id="RU003616"/>
    </source>
</evidence>
<evidence type="ECO:0000256" key="4">
    <source>
        <dbReference type="SAM" id="MobiDB-lite"/>
    </source>
</evidence>
<evidence type="ECO:0000256" key="2">
    <source>
        <dbReference type="PROSITE-ProRule" id="PRU00285"/>
    </source>
</evidence>
<feature type="domain" description="SHSP" evidence="6">
    <location>
        <begin position="61"/>
        <end position="177"/>
    </location>
</feature>
<reference evidence="8" key="1">
    <citation type="submission" date="2020-09" db="EMBL/GenBank/DDBJ databases">
        <title>Genome-Enabled Discovery of Anthraquinone Biosynthesis in Senna tora.</title>
        <authorList>
            <person name="Kang S.-H."/>
            <person name="Pandey R.P."/>
            <person name="Lee C.-M."/>
            <person name="Sim J.-S."/>
            <person name="Jeong J.-T."/>
            <person name="Choi B.-S."/>
            <person name="Jung M."/>
            <person name="Ginzburg D."/>
            <person name="Zhao K."/>
            <person name="Won S.Y."/>
            <person name="Oh T.-J."/>
            <person name="Yu Y."/>
            <person name="Kim N.-H."/>
            <person name="Lee O.R."/>
            <person name="Lee T.-H."/>
            <person name="Bashyal P."/>
            <person name="Kim T.-S."/>
            <person name="Lee W.-H."/>
            <person name="Kawkins C."/>
            <person name="Kim C.-K."/>
            <person name="Kim J.S."/>
            <person name="Ahn B.O."/>
            <person name="Rhee S.Y."/>
            <person name="Sohng J.K."/>
        </authorList>
    </citation>
    <scope>NUCLEOTIDE SEQUENCE</scope>
    <source>
        <tissue evidence="8">Leaf</tissue>
    </source>
</reference>
<evidence type="ECO:0000259" key="6">
    <source>
        <dbReference type="PROSITE" id="PS01031"/>
    </source>
</evidence>
<comment type="similarity">
    <text evidence="2 3">Belongs to the small heat shock protein (HSP20) family.</text>
</comment>
<dbReference type="OrthoDB" id="1408810at2759"/>
<dbReference type="Gene3D" id="2.60.40.790">
    <property type="match status" value="1"/>
</dbReference>
<evidence type="ECO:0000259" key="7">
    <source>
        <dbReference type="PROSITE" id="PS51203"/>
    </source>
</evidence>
<dbReference type="InterPro" id="IPR002068">
    <property type="entry name" value="A-crystallin/Hsp20_dom"/>
</dbReference>
<dbReference type="SUPFAM" id="SSF49764">
    <property type="entry name" value="HSP20-like chaperones"/>
    <property type="match status" value="1"/>
</dbReference>
<gene>
    <name evidence="8" type="ORF">G2W53_040370</name>
</gene>
<dbReference type="PANTHER" id="PTHR11527">
    <property type="entry name" value="HEAT-SHOCK PROTEIN 20 FAMILY MEMBER"/>
    <property type="match status" value="1"/>
</dbReference>
<sequence length="192" mass="21823">MASKTLVPFLFLTISSISLLSHTADALIPYTRSLWDTIPSSDDPFRILEQTPLNIPRNFESPPLALLARADWKETPNEHLICVDIPGLKKEDVKIEVEENRVVRISGERKGEEEVEGEKWHRAERTSGKFWRQFRLPGNADLEKIKARMEDGVLRIVVPKLGEDKRKQPKVINIAEDENSGQDIKATNKAAM</sequence>
<evidence type="ECO:0000313" key="9">
    <source>
        <dbReference type="Proteomes" id="UP000634136"/>
    </source>
</evidence>
<dbReference type="InterPro" id="IPR007052">
    <property type="entry name" value="CS_dom"/>
</dbReference>
<dbReference type="InterPro" id="IPR008978">
    <property type="entry name" value="HSP20-like_chaperone"/>
</dbReference>
<keyword evidence="9" id="KW-1185">Reference proteome</keyword>
<dbReference type="Proteomes" id="UP000634136">
    <property type="component" value="Unassembled WGS sequence"/>
</dbReference>
<dbReference type="PROSITE" id="PS51203">
    <property type="entry name" value="CS"/>
    <property type="match status" value="1"/>
</dbReference>
<keyword evidence="5" id="KW-0732">Signal</keyword>
<feature type="region of interest" description="Disordered" evidence="4">
    <location>
        <begin position="167"/>
        <end position="192"/>
    </location>
</feature>
<organism evidence="8 9">
    <name type="scientific">Senna tora</name>
    <dbReference type="NCBI Taxonomy" id="362788"/>
    <lineage>
        <taxon>Eukaryota</taxon>
        <taxon>Viridiplantae</taxon>
        <taxon>Streptophyta</taxon>
        <taxon>Embryophyta</taxon>
        <taxon>Tracheophyta</taxon>
        <taxon>Spermatophyta</taxon>
        <taxon>Magnoliopsida</taxon>
        <taxon>eudicotyledons</taxon>
        <taxon>Gunneridae</taxon>
        <taxon>Pentapetalae</taxon>
        <taxon>rosids</taxon>
        <taxon>fabids</taxon>
        <taxon>Fabales</taxon>
        <taxon>Fabaceae</taxon>
        <taxon>Caesalpinioideae</taxon>
        <taxon>Cassia clade</taxon>
        <taxon>Senna</taxon>
    </lineage>
</organism>
<proteinExistence type="inferred from homology"/>
<evidence type="ECO:0000256" key="5">
    <source>
        <dbReference type="SAM" id="SignalP"/>
    </source>
</evidence>
<keyword evidence="1 8" id="KW-0346">Stress response</keyword>
<accession>A0A834W1X0</accession>
<feature type="signal peptide" evidence="5">
    <location>
        <begin position="1"/>
        <end position="26"/>
    </location>
</feature>
<dbReference type="GO" id="GO:0006950">
    <property type="term" value="P:response to stress"/>
    <property type="evidence" value="ECO:0007669"/>
    <property type="project" value="UniProtKB-ARBA"/>
</dbReference>
<evidence type="ECO:0000256" key="1">
    <source>
        <dbReference type="ARBA" id="ARBA00023016"/>
    </source>
</evidence>
<comment type="caution">
    <text evidence="8">The sequence shown here is derived from an EMBL/GenBank/DDBJ whole genome shotgun (WGS) entry which is preliminary data.</text>
</comment>
<feature type="domain" description="CS" evidence="7">
    <location>
        <begin position="65"/>
        <end position="172"/>
    </location>
</feature>
<evidence type="ECO:0000313" key="8">
    <source>
        <dbReference type="EMBL" id="KAF7801259.1"/>
    </source>
</evidence>
<dbReference type="EMBL" id="JAAIUW010000013">
    <property type="protein sequence ID" value="KAF7801259.1"/>
    <property type="molecule type" value="Genomic_DNA"/>
</dbReference>
<name>A0A834W1X0_9FABA</name>
<dbReference type="InterPro" id="IPR031107">
    <property type="entry name" value="Small_HSP"/>
</dbReference>